<evidence type="ECO:0000256" key="1">
    <source>
        <dbReference type="ARBA" id="ARBA00004651"/>
    </source>
</evidence>
<dbReference type="Proteomes" id="UP000317909">
    <property type="component" value="Chromosome"/>
</dbReference>
<dbReference type="SUPFAM" id="SSF82861">
    <property type="entry name" value="Mechanosensitive channel protein MscS (YggB), transmembrane region"/>
    <property type="match status" value="1"/>
</dbReference>
<feature type="transmembrane region" description="Helical" evidence="9">
    <location>
        <begin position="752"/>
        <end position="772"/>
    </location>
</feature>
<sequence length="1226" mass="134415" precursor="true">MVRFARTLVVLSTLAWPLASAGLAVAQPNAAAPSATKPTTSPSVKSVKVDGAPAAAPSAPATPSATVPPPPTAAAAAADPAVVPETSTTEPTAQTTPSEPSPPPATEASDEEKKAPEDQLLTLDPKIKEDLEQRLKSLDAAGLSEDDKAKAVAFYQQAIESFDVALQQITAAQGYQKQLDALPVETESYAARLAKPLPPYEDVSGEPLAKVEGRATTTETALSKYRVELAAMIAEPKRRAQRMSELPKQIADTQQRLKQVDGEIESLGGEEVSDIVTIARRAALTQAKAALVATGQALNREQQLYQDGAQLIKLRRDYFARYVPHKEKRLAMLTEEINRRREEEAASQAAVAVAVAEAATAKARPQAISMLATENKELAELRTKVVADMNAASKQAKSVESELRALETQFNKAEEQDKVDELSAVNGQLLREQQSKLPSRRALRRNSALREAERASVLLQIYALSDQQSELANINELADQMAAQSGDLSDETRAEIRKLLEAKRDILNQLVNNYTDYSTSLATLHSSESQLISATERYAAFIAERVLWIRSCPPLSRDDFSPALDAAAWSLAPAHWSEAGHAIIQSAQQKPGQFACFVLGIVLLLAAQRPTRYRLRDLGEEAAKRGCVRLRPTFDALWLTIVLALPWPTLLAFLGWTMDSLNSSEFVRSLSVALRFTAVCLLLIELTRHLCRRGGLADAHFDWSESCTHHLRRRMQWLAVLGLPLVLWLVGLETQQQEPTTTSSHWSPSLGRALFIVVMLLLAKFLHRILLAKNTPFRQIVLIGGGWLRPLQVTWRPIVTALPAILAVLAAVGYYYTAQQSALRILQTVAMMLAVLTLGGITRRWLLVNRRRLAREQAKQRRAIILAAVETDAAAPPTPELADDTVDLAALSEQTQTLVRTFLGFTTAVGLVLIWGAILPALAYPAGHKLPGADELTWGHLASFFITLAVTYVSVRDIPALLELVILQHLPLDGGARYAFTSISRYLLTAVGLIVAFKCLNGDWSKVQWLVAAMSVGLGFGLQEIFANFVSGIILLFERPIRVGDIVTLGDKSGVVNRIRMRATTIIDWDRKEYIVPNKDLVTERLLNWTLSDQMNRIEIILFLSHGADTDRACELLLEAAREQQHLLSEPAPSAAFEGITDAGLKLALRCFLPTLEHRGLTIHQLYSTIDRKFRTSGIEVSSPPREMKIRFMRDQHGNPVATPHAQFAAKAESVAGMKNNKHSAA</sequence>
<evidence type="ECO:0000256" key="5">
    <source>
        <dbReference type="ARBA" id="ARBA00022989"/>
    </source>
</evidence>
<feature type="transmembrane region" description="Helical" evidence="9">
    <location>
        <begin position="666"/>
        <end position="684"/>
    </location>
</feature>
<dbReference type="PANTHER" id="PTHR30347:SF1">
    <property type="entry name" value="MECHANOSENSITIVE CHANNEL MSCK"/>
    <property type="match status" value="1"/>
</dbReference>
<organism evidence="16 17">
    <name type="scientific">Lacipirellula limnantheis</name>
    <dbReference type="NCBI Taxonomy" id="2528024"/>
    <lineage>
        <taxon>Bacteria</taxon>
        <taxon>Pseudomonadati</taxon>
        <taxon>Planctomycetota</taxon>
        <taxon>Planctomycetia</taxon>
        <taxon>Pirellulales</taxon>
        <taxon>Lacipirellulaceae</taxon>
        <taxon>Lacipirellula</taxon>
    </lineage>
</organism>
<dbReference type="InterPro" id="IPR011014">
    <property type="entry name" value="MscS_channel_TM-2"/>
</dbReference>
<dbReference type="InterPro" id="IPR011066">
    <property type="entry name" value="MscS_channel_C_sf"/>
</dbReference>
<dbReference type="GO" id="GO:0008381">
    <property type="term" value="F:mechanosensitive monoatomic ion channel activity"/>
    <property type="evidence" value="ECO:0007669"/>
    <property type="project" value="UniProtKB-ARBA"/>
</dbReference>
<feature type="domain" description="Mechanosensitive ion channel inner membrane" evidence="12">
    <location>
        <begin position="594"/>
        <end position="924"/>
    </location>
</feature>
<dbReference type="KEGG" id="llh:I41_53000"/>
<keyword evidence="3" id="KW-1003">Cell membrane</keyword>
<dbReference type="InterPro" id="IPR006685">
    <property type="entry name" value="MscS_channel_2nd"/>
</dbReference>
<evidence type="ECO:0000259" key="11">
    <source>
        <dbReference type="Pfam" id="PF00924"/>
    </source>
</evidence>
<feature type="transmembrane region" description="Helical" evidence="9">
    <location>
        <begin position="634"/>
        <end position="654"/>
    </location>
</feature>
<feature type="domain" description="Mechanosensitive ion channel MscS" evidence="11">
    <location>
        <begin position="1025"/>
        <end position="1090"/>
    </location>
</feature>
<dbReference type="SUPFAM" id="SSF82689">
    <property type="entry name" value="Mechanosensitive channel protein MscS (YggB), C-terminal domain"/>
    <property type="match status" value="1"/>
</dbReference>
<dbReference type="InterPro" id="IPR049142">
    <property type="entry name" value="MS_channel_1st"/>
</dbReference>
<reference evidence="16 17" key="1">
    <citation type="submission" date="2019-02" db="EMBL/GenBank/DDBJ databases">
        <title>Deep-cultivation of Planctomycetes and their phenomic and genomic characterization uncovers novel biology.</title>
        <authorList>
            <person name="Wiegand S."/>
            <person name="Jogler M."/>
            <person name="Boedeker C."/>
            <person name="Pinto D."/>
            <person name="Vollmers J."/>
            <person name="Rivas-Marin E."/>
            <person name="Kohn T."/>
            <person name="Peeters S.H."/>
            <person name="Heuer A."/>
            <person name="Rast P."/>
            <person name="Oberbeckmann S."/>
            <person name="Bunk B."/>
            <person name="Jeske O."/>
            <person name="Meyerdierks A."/>
            <person name="Storesund J.E."/>
            <person name="Kallscheuer N."/>
            <person name="Luecker S."/>
            <person name="Lage O.M."/>
            <person name="Pohl T."/>
            <person name="Merkel B.J."/>
            <person name="Hornburger P."/>
            <person name="Mueller R.-W."/>
            <person name="Bruemmer F."/>
            <person name="Labrenz M."/>
            <person name="Spormann A.M."/>
            <person name="Op den Camp H."/>
            <person name="Overmann J."/>
            <person name="Amann R."/>
            <person name="Jetten M.S.M."/>
            <person name="Mascher T."/>
            <person name="Medema M.H."/>
            <person name="Devos D.P."/>
            <person name="Kaster A.-K."/>
            <person name="Ovreas L."/>
            <person name="Rohde M."/>
            <person name="Galperin M.Y."/>
            <person name="Jogler C."/>
        </authorList>
    </citation>
    <scope>NUCLEOTIDE SEQUENCE [LARGE SCALE GENOMIC DNA]</scope>
    <source>
        <strain evidence="16 17">I41</strain>
    </source>
</reference>
<evidence type="ECO:0000313" key="16">
    <source>
        <dbReference type="EMBL" id="QDT76055.1"/>
    </source>
</evidence>
<protein>
    <submittedName>
        <fullName evidence="16">Miniconductance mechanosensitive channel MscM</fullName>
    </submittedName>
</protein>
<feature type="region of interest" description="Disordered" evidence="8">
    <location>
        <begin position="31"/>
        <end position="126"/>
    </location>
</feature>
<feature type="transmembrane region" description="Helical" evidence="9">
    <location>
        <begin position="902"/>
        <end position="924"/>
    </location>
</feature>
<dbReference type="InterPro" id="IPR049278">
    <property type="entry name" value="MS_channel_C"/>
</dbReference>
<dbReference type="Gene3D" id="2.30.30.60">
    <property type="match status" value="1"/>
</dbReference>
<dbReference type="AlphaFoldDB" id="A0A517U5Z1"/>
<feature type="transmembrane region" description="Helical" evidence="9">
    <location>
        <begin position="793"/>
        <end position="816"/>
    </location>
</feature>
<evidence type="ECO:0000256" key="6">
    <source>
        <dbReference type="ARBA" id="ARBA00023136"/>
    </source>
</evidence>
<feature type="transmembrane region" description="Helical" evidence="9">
    <location>
        <begin position="822"/>
        <end position="842"/>
    </location>
</feature>
<feature type="signal peptide" evidence="10">
    <location>
        <begin position="1"/>
        <end position="26"/>
    </location>
</feature>
<dbReference type="Gene3D" id="3.30.70.100">
    <property type="match status" value="1"/>
</dbReference>
<comment type="similarity">
    <text evidence="2">Belongs to the MscS (TC 1.A.23) family.</text>
</comment>
<keyword evidence="17" id="KW-1185">Reference proteome</keyword>
<name>A0A517U5Z1_9BACT</name>
<evidence type="ECO:0000256" key="4">
    <source>
        <dbReference type="ARBA" id="ARBA00022692"/>
    </source>
</evidence>
<keyword evidence="4 9" id="KW-0812">Transmembrane</keyword>
<dbReference type="GO" id="GO:0005886">
    <property type="term" value="C:plasma membrane"/>
    <property type="evidence" value="ECO:0007669"/>
    <property type="project" value="UniProtKB-SubCell"/>
</dbReference>
<dbReference type="Gene3D" id="1.10.287.1260">
    <property type="match status" value="1"/>
</dbReference>
<proteinExistence type="inferred from homology"/>
<keyword evidence="10" id="KW-0732">Signal</keyword>
<evidence type="ECO:0000259" key="14">
    <source>
        <dbReference type="Pfam" id="PF21082"/>
    </source>
</evidence>
<keyword evidence="7" id="KW-0175">Coiled coil</keyword>
<dbReference type="InterPro" id="IPR052702">
    <property type="entry name" value="MscS-like_channel"/>
</dbReference>
<evidence type="ECO:0000256" key="10">
    <source>
        <dbReference type="SAM" id="SignalP"/>
    </source>
</evidence>
<feature type="transmembrane region" description="Helical" evidence="9">
    <location>
        <begin position="976"/>
        <end position="997"/>
    </location>
</feature>
<evidence type="ECO:0000256" key="8">
    <source>
        <dbReference type="SAM" id="MobiDB-lite"/>
    </source>
</evidence>
<accession>A0A517U5Z1</accession>
<dbReference type="InterPro" id="IPR025692">
    <property type="entry name" value="MscS_IM_dom1"/>
</dbReference>
<dbReference type="PANTHER" id="PTHR30347">
    <property type="entry name" value="POTASSIUM CHANNEL RELATED"/>
    <property type="match status" value="1"/>
</dbReference>
<dbReference type="Pfam" id="PF12795">
    <property type="entry name" value="MscS_porin"/>
    <property type="match status" value="1"/>
</dbReference>
<evidence type="ECO:0000259" key="15">
    <source>
        <dbReference type="Pfam" id="PF21088"/>
    </source>
</evidence>
<comment type="subcellular location">
    <subcellularLocation>
        <location evidence="1">Cell membrane</location>
        <topology evidence="1">Multi-pass membrane protein</topology>
    </subcellularLocation>
</comment>
<dbReference type="Pfam" id="PF21082">
    <property type="entry name" value="MS_channel_3rd"/>
    <property type="match status" value="1"/>
</dbReference>
<feature type="compositionally biased region" description="Low complexity" evidence="8">
    <location>
        <begin position="31"/>
        <end position="46"/>
    </location>
</feature>
<evidence type="ECO:0000256" key="9">
    <source>
        <dbReference type="SAM" id="Phobius"/>
    </source>
</evidence>
<feature type="domain" description="Mechanosensitive ion channel MscS porin" evidence="13">
    <location>
        <begin position="135"/>
        <end position="357"/>
    </location>
</feature>
<keyword evidence="6 9" id="KW-0472">Membrane</keyword>
<dbReference type="InterPro" id="IPR023408">
    <property type="entry name" value="MscS_beta-dom_sf"/>
</dbReference>
<feature type="transmembrane region" description="Helical" evidence="9">
    <location>
        <begin position="1009"/>
        <end position="1037"/>
    </location>
</feature>
<dbReference type="Pfam" id="PF12794">
    <property type="entry name" value="MscS_TM"/>
    <property type="match status" value="1"/>
</dbReference>
<evidence type="ECO:0000256" key="3">
    <source>
        <dbReference type="ARBA" id="ARBA00022475"/>
    </source>
</evidence>
<dbReference type="InterPro" id="IPR010920">
    <property type="entry name" value="LSM_dom_sf"/>
</dbReference>
<evidence type="ECO:0000256" key="7">
    <source>
        <dbReference type="SAM" id="Coils"/>
    </source>
</evidence>
<evidence type="ECO:0000259" key="12">
    <source>
        <dbReference type="Pfam" id="PF12794"/>
    </source>
</evidence>
<feature type="transmembrane region" description="Helical" evidence="9">
    <location>
        <begin position="591"/>
        <end position="607"/>
    </location>
</feature>
<feature type="domain" description="Mechanosensitive ion channel transmembrane helices 2/3" evidence="15">
    <location>
        <begin position="983"/>
        <end position="1023"/>
    </location>
</feature>
<feature type="chain" id="PRO_5021763002" evidence="10">
    <location>
        <begin position="27"/>
        <end position="1226"/>
    </location>
</feature>
<feature type="transmembrane region" description="Helical" evidence="9">
    <location>
        <begin position="715"/>
        <end position="732"/>
    </location>
</feature>
<feature type="coiled-coil region" evidence="7">
    <location>
        <begin position="464"/>
        <end position="509"/>
    </location>
</feature>
<feature type="compositionally biased region" description="Low complexity" evidence="8">
    <location>
        <begin position="52"/>
        <end position="65"/>
    </location>
</feature>
<dbReference type="EMBL" id="CP036339">
    <property type="protein sequence ID" value="QDT76055.1"/>
    <property type="molecule type" value="Genomic_DNA"/>
</dbReference>
<feature type="compositionally biased region" description="Low complexity" evidence="8">
    <location>
        <begin position="73"/>
        <end position="98"/>
    </location>
</feature>
<dbReference type="RefSeq" id="WP_168207156.1">
    <property type="nucleotide sequence ID" value="NZ_CP036339.1"/>
</dbReference>
<feature type="coiled-coil region" evidence="7">
    <location>
        <begin position="389"/>
        <end position="432"/>
    </location>
</feature>
<evidence type="ECO:0000256" key="2">
    <source>
        <dbReference type="ARBA" id="ARBA00008017"/>
    </source>
</evidence>
<dbReference type="InterPro" id="IPR024393">
    <property type="entry name" value="MscS_porin"/>
</dbReference>
<evidence type="ECO:0000259" key="13">
    <source>
        <dbReference type="Pfam" id="PF12795"/>
    </source>
</evidence>
<dbReference type="SUPFAM" id="SSF50182">
    <property type="entry name" value="Sm-like ribonucleoproteins"/>
    <property type="match status" value="1"/>
</dbReference>
<keyword evidence="5 9" id="KW-1133">Transmembrane helix</keyword>
<gene>
    <name evidence="16" type="primary">mscM</name>
    <name evidence="16" type="ORF">I41_53000</name>
</gene>
<dbReference type="Pfam" id="PF00924">
    <property type="entry name" value="MS_channel_2nd"/>
    <property type="match status" value="1"/>
</dbReference>
<feature type="domain" description="Mechanosensitive ion channel MscS C-terminal" evidence="14">
    <location>
        <begin position="1107"/>
        <end position="1180"/>
    </location>
</feature>
<dbReference type="Pfam" id="PF21088">
    <property type="entry name" value="MS_channel_1st"/>
    <property type="match status" value="1"/>
</dbReference>
<evidence type="ECO:0000313" key="17">
    <source>
        <dbReference type="Proteomes" id="UP000317909"/>
    </source>
</evidence>